<organism evidence="1">
    <name type="scientific">Paenibacillus sp. BIHB 4019</name>
    <dbReference type="NCBI Taxonomy" id="1870819"/>
    <lineage>
        <taxon>Bacteria</taxon>
        <taxon>Bacillati</taxon>
        <taxon>Bacillota</taxon>
        <taxon>Bacilli</taxon>
        <taxon>Bacillales</taxon>
        <taxon>Paenibacillaceae</taxon>
        <taxon>Paenibacillus</taxon>
    </lineage>
</organism>
<reference evidence="1" key="1">
    <citation type="submission" date="2016-08" db="EMBL/GenBank/DDBJ databases">
        <title>Complete Genome Seqeunce of Paenibacillus sp. BIHB 4019 from tea rhizoplane.</title>
        <authorList>
            <person name="Thakur R."/>
            <person name="Swarnkar M.K."/>
            <person name="Gulati A."/>
        </authorList>
    </citation>
    <scope>NUCLEOTIDE SEQUENCE [LARGE SCALE GENOMIC DNA]</scope>
    <source>
        <strain evidence="1">BIHB4019</strain>
    </source>
</reference>
<name>A0A1B2DJN1_9BACL</name>
<gene>
    <name evidence="1" type="ORF">BBD42_16615</name>
</gene>
<dbReference type="AlphaFoldDB" id="A0A1B2DJN1"/>
<dbReference type="RefSeq" id="WP_099519088.1">
    <property type="nucleotide sequence ID" value="NZ_CP016808.1"/>
</dbReference>
<accession>A0A1B2DJN1</accession>
<dbReference type="EMBL" id="CP016808">
    <property type="protein sequence ID" value="ANY67913.1"/>
    <property type="molecule type" value="Genomic_DNA"/>
</dbReference>
<proteinExistence type="predicted"/>
<sequence length="80" mass="9260">MIPFENTWPYDIMMNDIYVHDCPFCQASNVLIPIRPKEIPLIQQGKKKLLVFPCCHNRVTIIDVDGDYLLATERLRKLGG</sequence>
<protein>
    <submittedName>
        <fullName evidence="1">Uncharacterized protein</fullName>
    </submittedName>
</protein>
<evidence type="ECO:0000313" key="1">
    <source>
        <dbReference type="EMBL" id="ANY67913.1"/>
    </source>
</evidence>